<evidence type="ECO:0000313" key="2">
    <source>
        <dbReference type="EMBL" id="CAF2240197.1"/>
    </source>
</evidence>
<dbReference type="EMBL" id="HG994362">
    <property type="protein sequence ID" value="CAF2240197.1"/>
    <property type="molecule type" value="Genomic_DNA"/>
</dbReference>
<dbReference type="Gramene" id="CDY51947">
    <property type="protein sequence ID" value="CDY51947"/>
    <property type="gene ID" value="GSBRNA2T00004536001"/>
</dbReference>
<protein>
    <submittedName>
        <fullName evidence="1">(rape) hypothetical protein</fullName>
    </submittedName>
    <submittedName>
        <fullName evidence="3">BnaA08g11710D protein</fullName>
    </submittedName>
    <submittedName>
        <fullName evidence="4">BnaCnng65350D protein</fullName>
    </submittedName>
</protein>
<dbReference type="Gramene" id="CDY69785">
    <property type="protein sequence ID" value="CDY69785"/>
    <property type="gene ID" value="GSBRNA2T00092469001"/>
</dbReference>
<dbReference type="STRING" id="3708.A0A078IPW5"/>
<dbReference type="PaxDb" id="3708-A0A078IPW5"/>
<keyword evidence="5" id="KW-1185">Reference proteome</keyword>
<reference evidence="3" key="2">
    <citation type="submission" date="2014-06" db="EMBL/GenBank/DDBJ databases">
        <authorList>
            <person name="Genoscope - CEA"/>
        </authorList>
    </citation>
    <scope>NUCLEOTIDE SEQUENCE</scope>
</reference>
<evidence type="ECO:0000313" key="4">
    <source>
        <dbReference type="EMBL" id="CDY69785.1"/>
    </source>
</evidence>
<dbReference type="PANTHER" id="PTHR37705:SF1">
    <property type="entry name" value="TRANSMEMBRANE PROTEIN"/>
    <property type="match status" value="1"/>
</dbReference>
<dbReference type="OrthoDB" id="1741118at2759"/>
<dbReference type="PANTHER" id="PTHR37705">
    <property type="entry name" value="BNAA08G11710D PROTEIN"/>
    <property type="match status" value="1"/>
</dbReference>
<name>A0A078IPW5_BRANA</name>
<sequence length="65" mass="7473">MMIKRIELCIELTKMGMEFVAVVAEAVQIVWRQHLNHRTALPPLPLLRQGISPSYHAPYLFGFLP</sequence>
<dbReference type="Proteomes" id="UP001295469">
    <property type="component" value="Chromosome C03"/>
</dbReference>
<dbReference type="KEGG" id="bna:106359763"/>
<dbReference type="Proteomes" id="UP001295469">
    <property type="component" value="Chromosome A08"/>
</dbReference>
<dbReference type="AlphaFoldDB" id="A0A078IPW5"/>
<dbReference type="SMR" id="A0A078IPW5"/>
<reference evidence="1" key="3">
    <citation type="submission" date="2021-01" db="EMBL/GenBank/DDBJ databases">
        <authorList>
            <consortium name="Genoscope - CEA"/>
            <person name="William W."/>
        </authorList>
    </citation>
    <scope>NUCLEOTIDE SEQUENCE</scope>
</reference>
<evidence type="ECO:0000313" key="1">
    <source>
        <dbReference type="EMBL" id="CAF1711541.1"/>
    </source>
</evidence>
<dbReference type="EMBL" id="LK033041">
    <property type="protein sequence ID" value="CDY51947.1"/>
    <property type="molecule type" value="Genomic_DNA"/>
</dbReference>
<evidence type="ECO:0000313" key="3">
    <source>
        <dbReference type="EMBL" id="CDY51947.1"/>
    </source>
</evidence>
<dbReference type="EMBL" id="LK040313">
    <property type="protein sequence ID" value="CDY69785.1"/>
    <property type="molecule type" value="Genomic_DNA"/>
</dbReference>
<reference evidence="3 5" key="1">
    <citation type="journal article" date="2014" name="Science">
        <title>Plant genetics. Early allopolyploid evolution in the post-Neolithic Brassica napus oilseed genome.</title>
        <authorList>
            <person name="Chalhoub B."/>
            <person name="Denoeud F."/>
            <person name="Liu S."/>
            <person name="Parkin I.A."/>
            <person name="Tang H."/>
            <person name="Wang X."/>
            <person name="Chiquet J."/>
            <person name="Belcram H."/>
            <person name="Tong C."/>
            <person name="Samans B."/>
            <person name="Correa M."/>
            <person name="Da Silva C."/>
            <person name="Just J."/>
            <person name="Falentin C."/>
            <person name="Koh C.S."/>
            <person name="Le Clainche I."/>
            <person name="Bernard M."/>
            <person name="Bento P."/>
            <person name="Noel B."/>
            <person name="Labadie K."/>
            <person name="Alberti A."/>
            <person name="Charles M."/>
            <person name="Arnaud D."/>
            <person name="Guo H."/>
            <person name="Daviaud C."/>
            <person name="Alamery S."/>
            <person name="Jabbari K."/>
            <person name="Zhao M."/>
            <person name="Edger P.P."/>
            <person name="Chelaifa H."/>
            <person name="Tack D."/>
            <person name="Lassalle G."/>
            <person name="Mestiri I."/>
            <person name="Schnel N."/>
            <person name="Le Paslier M.C."/>
            <person name="Fan G."/>
            <person name="Renault V."/>
            <person name="Bayer P.E."/>
            <person name="Golicz A.A."/>
            <person name="Manoli S."/>
            <person name="Lee T.H."/>
            <person name="Thi V.H."/>
            <person name="Chalabi S."/>
            <person name="Hu Q."/>
            <person name="Fan C."/>
            <person name="Tollenaere R."/>
            <person name="Lu Y."/>
            <person name="Battail C."/>
            <person name="Shen J."/>
            <person name="Sidebottom C.H."/>
            <person name="Wang X."/>
            <person name="Canaguier A."/>
            <person name="Chauveau A."/>
            <person name="Berard A."/>
            <person name="Deniot G."/>
            <person name="Guan M."/>
            <person name="Liu Z."/>
            <person name="Sun F."/>
            <person name="Lim Y.P."/>
            <person name="Lyons E."/>
            <person name="Town C.D."/>
            <person name="Bancroft I."/>
            <person name="Wang X."/>
            <person name="Meng J."/>
            <person name="Ma J."/>
            <person name="Pires J.C."/>
            <person name="King G.J."/>
            <person name="Brunel D."/>
            <person name="Delourme R."/>
            <person name="Renard M."/>
            <person name="Aury J.M."/>
            <person name="Adams K.L."/>
            <person name="Batley J."/>
            <person name="Snowdon R.J."/>
            <person name="Tost J."/>
            <person name="Edwards D."/>
            <person name="Zhou Y."/>
            <person name="Hua W."/>
            <person name="Sharpe A.G."/>
            <person name="Paterson A.H."/>
            <person name="Guan C."/>
            <person name="Wincker P."/>
        </authorList>
    </citation>
    <scope>NUCLEOTIDE SEQUENCE [LARGE SCALE GENOMIC DNA]</scope>
    <source>
        <strain evidence="5">cv. Darmor-bzh</strain>
    </source>
</reference>
<accession>A0A078IPW5</accession>
<dbReference type="Proteomes" id="UP000028999">
    <property type="component" value="Unassembled WGS sequence"/>
</dbReference>
<dbReference type="KEGG" id="bna:106432994"/>
<proteinExistence type="predicted"/>
<dbReference type="EMBL" id="HG994367">
    <property type="protein sequence ID" value="CAF1711541.1"/>
    <property type="molecule type" value="Genomic_DNA"/>
</dbReference>
<gene>
    <name evidence="3" type="primary">BnaA08g11710D</name>
    <name evidence="4" type="synonym">BnaCnng65350D</name>
    <name evidence="2" type="ORF">DARMORV10_A08P17240.1</name>
    <name evidence="1" type="ORF">DARMORV10_C03P86220.1</name>
    <name evidence="3" type="ORF">GSBRNA2T00004536001</name>
    <name evidence="4" type="ORF">GSBRNA2T00092469001</name>
</gene>
<evidence type="ECO:0000313" key="5">
    <source>
        <dbReference type="Proteomes" id="UP000028999"/>
    </source>
</evidence>
<organism evidence="3 5">
    <name type="scientific">Brassica napus</name>
    <name type="common">Rape</name>
    <dbReference type="NCBI Taxonomy" id="3708"/>
    <lineage>
        <taxon>Eukaryota</taxon>
        <taxon>Viridiplantae</taxon>
        <taxon>Streptophyta</taxon>
        <taxon>Embryophyta</taxon>
        <taxon>Tracheophyta</taxon>
        <taxon>Spermatophyta</taxon>
        <taxon>Magnoliopsida</taxon>
        <taxon>eudicotyledons</taxon>
        <taxon>Gunneridae</taxon>
        <taxon>Pentapetalae</taxon>
        <taxon>rosids</taxon>
        <taxon>malvids</taxon>
        <taxon>Brassicales</taxon>
        <taxon>Brassicaceae</taxon>
        <taxon>Brassiceae</taxon>
        <taxon>Brassica</taxon>
    </lineage>
</organism>